<reference evidence="2" key="1">
    <citation type="submission" date="2024-02" db="EMBL/GenBank/DDBJ databases">
        <title>Tomenella chthoni gen. nov. sp. nov., a member of the family Jonesiaceae isolated from bat guano.</title>
        <authorList>
            <person name="Miller S.L."/>
            <person name="King J."/>
            <person name="Sankaranarayanan K."/>
            <person name="Lawson P.A."/>
        </authorList>
    </citation>
    <scope>NUCLEOTIDE SEQUENCE</scope>
    <source>
        <strain evidence="2">BS-20</strain>
    </source>
</reference>
<dbReference type="NCBIfam" id="TIGR01460">
    <property type="entry name" value="HAD-SF-IIA"/>
    <property type="match status" value="1"/>
</dbReference>
<feature type="domain" description="GCN5-related N-acetyltransferase-like" evidence="1">
    <location>
        <begin position="284"/>
        <end position="335"/>
    </location>
</feature>
<dbReference type="SUPFAM" id="SSF56784">
    <property type="entry name" value="HAD-like"/>
    <property type="match status" value="1"/>
</dbReference>
<dbReference type="Pfam" id="PF13242">
    <property type="entry name" value="Hydrolase_like"/>
    <property type="match status" value="1"/>
</dbReference>
<dbReference type="InterPro" id="IPR036412">
    <property type="entry name" value="HAD-like_sf"/>
</dbReference>
<dbReference type="InterPro" id="IPR006357">
    <property type="entry name" value="HAD-SF_hydro_IIA"/>
</dbReference>
<organism evidence="2">
    <name type="scientific">Jonesiaceae bacterium BS-20</name>
    <dbReference type="NCBI Taxonomy" id="3120821"/>
    <lineage>
        <taxon>Bacteria</taxon>
        <taxon>Bacillati</taxon>
        <taxon>Actinomycetota</taxon>
        <taxon>Actinomycetes</taxon>
        <taxon>Micrococcales</taxon>
        <taxon>Jonesiaceae</taxon>
    </lineage>
</organism>
<gene>
    <name evidence="2" type="ORF">V5R04_05240</name>
</gene>
<dbReference type="GO" id="GO:0016791">
    <property type="term" value="F:phosphatase activity"/>
    <property type="evidence" value="ECO:0007669"/>
    <property type="project" value="TreeGrafter"/>
</dbReference>
<dbReference type="Gene3D" id="3.40.50.1000">
    <property type="entry name" value="HAD superfamily/HAD-like"/>
    <property type="match status" value="2"/>
</dbReference>
<evidence type="ECO:0000313" key="2">
    <source>
        <dbReference type="EMBL" id="XBH22625.1"/>
    </source>
</evidence>
<dbReference type="Pfam" id="PF18407">
    <property type="entry name" value="GNAT_like"/>
    <property type="match status" value="1"/>
</dbReference>
<name>A0AAU7DZX1_9MICO</name>
<sequence>MADLLLGSEVALAKAFDLALVDLDGVAYMGHEPIPYASFGLGSARDLGMQLVFVTNNASREPQDVADQLTGLDIPTRADEVMTAAQACARSLADHVAPGAKVLVVGGAGLITAVTEAGYQVVQSADDNPAAVAQGFHPSLGWAQLAEAAYAVRNGAIHVASNLDKSLPTDRGFAPGNGSLVLAVQSATGVEPFSAGKPSPNMYRMAVANTTATNPLVIGDRLDTDLAGARSGGYPGLHVLTGVNSARDDILAPASMRPHFIGADLRSLLEPHEQPVLRDGWWTCGDASVRVDGTALEISSRTYADGIDSLSQAQELDIVRAACNAAWSHVDQGLELDPSSVPHLLDTGAQA</sequence>
<dbReference type="InterPro" id="IPR023214">
    <property type="entry name" value="HAD_sf"/>
</dbReference>
<protein>
    <submittedName>
        <fullName evidence="2">HAD-IIA family hydrolase</fullName>
    </submittedName>
</protein>
<dbReference type="Pfam" id="PF13344">
    <property type="entry name" value="Hydrolase_6"/>
    <property type="match status" value="1"/>
</dbReference>
<proteinExistence type="predicted"/>
<dbReference type="EMBL" id="CP146203">
    <property type="protein sequence ID" value="XBH22625.1"/>
    <property type="molecule type" value="Genomic_DNA"/>
</dbReference>
<dbReference type="PANTHER" id="PTHR19288">
    <property type="entry name" value="4-NITROPHENYLPHOSPHATASE-RELATED"/>
    <property type="match status" value="1"/>
</dbReference>
<dbReference type="InterPro" id="IPR041065">
    <property type="entry name" value="GNAT-like"/>
</dbReference>
<dbReference type="PANTHER" id="PTHR19288:SF95">
    <property type="entry name" value="D-GLYCEROL 3-PHOSPHATE PHOSPHATASE"/>
    <property type="match status" value="1"/>
</dbReference>
<dbReference type="AlphaFoldDB" id="A0AAU7DZX1"/>
<accession>A0AAU7DZX1</accession>
<keyword evidence="2" id="KW-0378">Hydrolase</keyword>
<evidence type="ECO:0000259" key="1">
    <source>
        <dbReference type="Pfam" id="PF18407"/>
    </source>
</evidence>
<dbReference type="GO" id="GO:0005737">
    <property type="term" value="C:cytoplasm"/>
    <property type="evidence" value="ECO:0007669"/>
    <property type="project" value="TreeGrafter"/>
</dbReference>